<name>A0A3P6RDM7_ANISI</name>
<keyword evidence="3" id="KW-1185">Reference proteome</keyword>
<evidence type="ECO:0000256" key="1">
    <source>
        <dbReference type="SAM" id="MobiDB-lite"/>
    </source>
</evidence>
<evidence type="ECO:0000313" key="2">
    <source>
        <dbReference type="EMBL" id="VDK40098.1"/>
    </source>
</evidence>
<reference evidence="2 3" key="1">
    <citation type="submission" date="2018-11" db="EMBL/GenBank/DDBJ databases">
        <authorList>
            <consortium name="Pathogen Informatics"/>
        </authorList>
    </citation>
    <scope>NUCLEOTIDE SEQUENCE [LARGE SCALE GENOMIC DNA]</scope>
</reference>
<protein>
    <submittedName>
        <fullName evidence="2">Uncharacterized protein</fullName>
    </submittedName>
</protein>
<proteinExistence type="predicted"/>
<evidence type="ECO:0000313" key="3">
    <source>
        <dbReference type="Proteomes" id="UP000267096"/>
    </source>
</evidence>
<feature type="compositionally biased region" description="Polar residues" evidence="1">
    <location>
        <begin position="8"/>
        <end position="19"/>
    </location>
</feature>
<accession>A0A3P6RDM7</accession>
<feature type="region of interest" description="Disordered" evidence="1">
    <location>
        <begin position="1"/>
        <end position="48"/>
    </location>
</feature>
<dbReference type="AlphaFoldDB" id="A0A3P6RDM7"/>
<sequence>MKPIRDTPSISPSAANQSILGPVRTPPSGRPNLIHPVVRRGNFFDDPR</sequence>
<dbReference type="EMBL" id="UYRR01029475">
    <property type="protein sequence ID" value="VDK40098.1"/>
    <property type="molecule type" value="Genomic_DNA"/>
</dbReference>
<organism evidence="2 3">
    <name type="scientific">Anisakis simplex</name>
    <name type="common">Herring worm</name>
    <dbReference type="NCBI Taxonomy" id="6269"/>
    <lineage>
        <taxon>Eukaryota</taxon>
        <taxon>Metazoa</taxon>
        <taxon>Ecdysozoa</taxon>
        <taxon>Nematoda</taxon>
        <taxon>Chromadorea</taxon>
        <taxon>Rhabditida</taxon>
        <taxon>Spirurina</taxon>
        <taxon>Ascaridomorpha</taxon>
        <taxon>Ascaridoidea</taxon>
        <taxon>Anisakidae</taxon>
        <taxon>Anisakis</taxon>
        <taxon>Anisakis simplex complex</taxon>
    </lineage>
</organism>
<dbReference type="Proteomes" id="UP000267096">
    <property type="component" value="Unassembled WGS sequence"/>
</dbReference>
<gene>
    <name evidence="2" type="ORF">ASIM_LOCUS9527</name>
</gene>